<organism evidence="2 3">
    <name type="scientific">Ramazzottius varieornatus</name>
    <name type="common">Water bear</name>
    <name type="synonym">Tardigrade</name>
    <dbReference type="NCBI Taxonomy" id="947166"/>
    <lineage>
        <taxon>Eukaryota</taxon>
        <taxon>Metazoa</taxon>
        <taxon>Ecdysozoa</taxon>
        <taxon>Tardigrada</taxon>
        <taxon>Eutardigrada</taxon>
        <taxon>Parachela</taxon>
        <taxon>Hypsibioidea</taxon>
        <taxon>Ramazzottiidae</taxon>
        <taxon>Ramazzottius</taxon>
    </lineage>
</organism>
<dbReference type="GO" id="GO:0003677">
    <property type="term" value="F:DNA binding"/>
    <property type="evidence" value="ECO:0007669"/>
    <property type="project" value="InterPro"/>
</dbReference>
<reference evidence="2 3" key="1">
    <citation type="journal article" date="2016" name="Nat. Commun.">
        <title>Extremotolerant tardigrade genome and improved radiotolerance of human cultured cells by tardigrade-unique protein.</title>
        <authorList>
            <person name="Hashimoto T."/>
            <person name="Horikawa D.D."/>
            <person name="Saito Y."/>
            <person name="Kuwahara H."/>
            <person name="Kozuka-Hata H."/>
            <person name="Shin-I T."/>
            <person name="Minakuchi Y."/>
            <person name="Ohishi K."/>
            <person name="Motoyama A."/>
            <person name="Aizu T."/>
            <person name="Enomoto A."/>
            <person name="Kondo K."/>
            <person name="Tanaka S."/>
            <person name="Hara Y."/>
            <person name="Koshikawa S."/>
            <person name="Sagara H."/>
            <person name="Miura T."/>
            <person name="Yokobori S."/>
            <person name="Miyagawa K."/>
            <person name="Suzuki Y."/>
            <person name="Kubo T."/>
            <person name="Oyama M."/>
            <person name="Kohara Y."/>
            <person name="Fujiyama A."/>
            <person name="Arakawa K."/>
            <person name="Katayama T."/>
            <person name="Toyoda A."/>
            <person name="Kunieda T."/>
        </authorList>
    </citation>
    <scope>NUCLEOTIDE SEQUENCE [LARGE SCALE GENOMIC DNA]</scope>
    <source>
        <strain evidence="2 3">YOKOZUNA-1</strain>
    </source>
</reference>
<dbReference type="PRINTS" id="PR00929">
    <property type="entry name" value="ATHOOK"/>
</dbReference>
<protein>
    <submittedName>
        <fullName evidence="2">Uncharacterized protein</fullName>
    </submittedName>
</protein>
<feature type="region of interest" description="Disordered" evidence="1">
    <location>
        <begin position="16"/>
        <end position="64"/>
    </location>
</feature>
<feature type="compositionally biased region" description="Acidic residues" evidence="1">
    <location>
        <begin position="25"/>
        <end position="36"/>
    </location>
</feature>
<dbReference type="EMBL" id="BDGG01000013">
    <property type="protein sequence ID" value="GAV06017.1"/>
    <property type="molecule type" value="Genomic_DNA"/>
</dbReference>
<feature type="region of interest" description="Disordered" evidence="1">
    <location>
        <begin position="407"/>
        <end position="477"/>
    </location>
</feature>
<evidence type="ECO:0000313" key="2">
    <source>
        <dbReference type="EMBL" id="GAV06017.1"/>
    </source>
</evidence>
<dbReference type="AlphaFoldDB" id="A0A1D1VX45"/>
<dbReference type="InterPro" id="IPR017956">
    <property type="entry name" value="AT_hook_DNA-bd_motif"/>
</dbReference>
<comment type="caution">
    <text evidence="2">The sequence shown here is derived from an EMBL/GenBank/DDBJ whole genome shotgun (WGS) entry which is preliminary data.</text>
</comment>
<sequence>MSLVVSSQDFQSIMDGLDEAVTGVDGEEAVEEDAGEGADAADATQGTREMEDEGDVIDSKASRKKYRKGSGKDVIAFGQTLSQNDRARIWRMYSRLEHFMATRKSRGNMTTRSQRLNAIKYLAGYSESSANKIVMAKHKKQREEERRLQEEFAAIPPEPIEVPRSYIRVFGQPSSLAVSLAQDVAHLAELDAAARLAVNDRQLLGVEQAPLVASDLILPSNSSSSIHPHITDSNGNSYDVLSEFLVGTPGTQSNDAAKRGWGRPKDPTTTKSNKKKRQPSFNKKKGIRTSLTSQRAAGLLPPIEAPVAAEASVEPVTDSRTTAEPIIDCQREPQIGVFRDDGVPRDQDGCFVASFSVPPEHGASVSCAVDFDGGLALEVKRKRGRPLVSSKKNQKAAVKLLAATTSGPEVTSGMDTDGVVQEKRGRGRPPGSGKAKPVVGQFTASTNTDKRGRGSPRGSKKARKSRDRNLYSWDEEAPPEIDGTKMSIWERALVDPLMISRHTAPSVISSLMDTTMNAGGAGSREVMAGGDRYEEDVMEWGSYNVRVMNAAMYADSLASCTFLPS</sequence>
<keyword evidence="3" id="KW-1185">Reference proteome</keyword>
<accession>A0A1D1VX45</accession>
<name>A0A1D1VX45_RAMVA</name>
<proteinExistence type="predicted"/>
<evidence type="ECO:0000313" key="3">
    <source>
        <dbReference type="Proteomes" id="UP000186922"/>
    </source>
</evidence>
<feature type="region of interest" description="Disordered" evidence="1">
    <location>
        <begin position="249"/>
        <end position="295"/>
    </location>
</feature>
<dbReference type="Proteomes" id="UP000186922">
    <property type="component" value="Unassembled WGS sequence"/>
</dbReference>
<gene>
    <name evidence="2" type="primary">RvY_16059-1</name>
    <name evidence="2" type="synonym">RvY_16059.1</name>
    <name evidence="2" type="ORF">RvY_16059</name>
</gene>
<evidence type="ECO:0000256" key="1">
    <source>
        <dbReference type="SAM" id="MobiDB-lite"/>
    </source>
</evidence>
<feature type="compositionally biased region" description="Basic residues" evidence="1">
    <location>
        <begin position="272"/>
        <end position="287"/>
    </location>
</feature>